<keyword evidence="2" id="KW-1185">Reference proteome</keyword>
<reference evidence="1 2" key="1">
    <citation type="submission" date="2018-11" db="EMBL/GenBank/DDBJ databases">
        <title>Genome sequence and assembly of Colletotrichum spinosum.</title>
        <authorList>
            <person name="Gan P."/>
            <person name="Shirasu K."/>
        </authorList>
    </citation>
    <scope>NUCLEOTIDE SEQUENCE [LARGE SCALE GENOMIC DNA]</scope>
    <source>
        <strain evidence="1 2">CBS 515.97</strain>
    </source>
</reference>
<dbReference type="Gene3D" id="3.40.50.300">
    <property type="entry name" value="P-loop containing nucleotide triphosphate hydrolases"/>
    <property type="match status" value="1"/>
</dbReference>
<evidence type="ECO:0000313" key="2">
    <source>
        <dbReference type="Proteomes" id="UP000295083"/>
    </source>
</evidence>
<dbReference type="EMBL" id="QAPG01000025">
    <property type="protein sequence ID" value="TDZ37246.1"/>
    <property type="molecule type" value="Genomic_DNA"/>
</dbReference>
<organism evidence="1 2">
    <name type="scientific">Colletotrichum spinosum</name>
    <dbReference type="NCBI Taxonomy" id="1347390"/>
    <lineage>
        <taxon>Eukaryota</taxon>
        <taxon>Fungi</taxon>
        <taxon>Dikarya</taxon>
        <taxon>Ascomycota</taxon>
        <taxon>Pezizomycotina</taxon>
        <taxon>Sordariomycetes</taxon>
        <taxon>Hypocreomycetidae</taxon>
        <taxon>Glomerellales</taxon>
        <taxon>Glomerellaceae</taxon>
        <taxon>Colletotrichum</taxon>
        <taxon>Colletotrichum orbiculare species complex</taxon>
    </lineage>
</organism>
<proteinExistence type="predicted"/>
<dbReference type="Proteomes" id="UP000295083">
    <property type="component" value="Unassembled WGS sequence"/>
</dbReference>
<dbReference type="Pfam" id="PF13238">
    <property type="entry name" value="AAA_18"/>
    <property type="match status" value="1"/>
</dbReference>
<evidence type="ECO:0000313" key="1">
    <source>
        <dbReference type="EMBL" id="TDZ37246.1"/>
    </source>
</evidence>
<sequence length="192" mass="21609">MACFIYINGFPGVGKETTAKSLSQLIPGSKVLGNHQLIDPIAKTIGRKNKEYYRQRARLRRLTLQVITESSDTEGIVYIFTDCRSADKSSENIAREYENAAKRQGVPFFPVLLTCQLEENLRRVVGTGRGEKWGNTKMTDTAELEKMRRNGSVFRFGGPLELELDVTHLSPEVAAWQILGHVALAMQKHEKL</sequence>
<dbReference type="AlphaFoldDB" id="A0A4R8QJK0"/>
<accession>A0A4R8QJK0</accession>
<comment type="caution">
    <text evidence="1">The sequence shown here is derived from an EMBL/GenBank/DDBJ whole genome shotgun (WGS) entry which is preliminary data.</text>
</comment>
<dbReference type="SUPFAM" id="SSF52540">
    <property type="entry name" value="P-loop containing nucleoside triphosphate hydrolases"/>
    <property type="match status" value="1"/>
</dbReference>
<protein>
    <submittedName>
        <fullName evidence="1">Uncharacterized protein</fullName>
    </submittedName>
</protein>
<gene>
    <name evidence="1" type="ORF">C8035_v007308</name>
</gene>
<dbReference type="InterPro" id="IPR027417">
    <property type="entry name" value="P-loop_NTPase"/>
</dbReference>
<name>A0A4R8QJK0_9PEZI</name>